<dbReference type="PANTHER" id="PTHR33221:SF15">
    <property type="entry name" value="HTH-TYPE TRANSCRIPTIONAL REGULATOR YWGB-RELATED"/>
    <property type="match status" value="1"/>
</dbReference>
<dbReference type="SUPFAM" id="SSF46785">
    <property type="entry name" value="Winged helix' DNA-binding domain"/>
    <property type="match status" value="1"/>
</dbReference>
<dbReference type="PANTHER" id="PTHR33221">
    <property type="entry name" value="WINGED HELIX-TURN-HELIX TRANSCRIPTIONAL REGULATOR, RRF2 FAMILY"/>
    <property type="match status" value="1"/>
</dbReference>
<dbReference type="Pfam" id="PF02082">
    <property type="entry name" value="Rrf2"/>
    <property type="match status" value="1"/>
</dbReference>
<dbReference type="Proteomes" id="UP001595755">
    <property type="component" value="Unassembled WGS sequence"/>
</dbReference>
<protein>
    <submittedName>
        <fullName evidence="1">Rrf2 family transcriptional regulator</fullName>
    </submittedName>
</protein>
<dbReference type="RefSeq" id="WP_204602574.1">
    <property type="nucleotide sequence ID" value="NZ_JBHSED010000065.1"/>
</dbReference>
<sequence length="149" mass="16554">MISSRFTVAVHILTFIHIYEGKVTSEFIASSVNTNAAVIRKLMSMLGKAKLIESRPGVVGIRLMRPISEITLLEAYHAVELPEARGLFTVHQGTSLKCPVGRNVQRALDEPLRSAQLQMENTLAQTTVEQVVADILNRENDEAEVRLMI</sequence>
<accession>A0ABV8SIF5</accession>
<name>A0ABV8SIF5_9BACL</name>
<dbReference type="InterPro" id="IPR000944">
    <property type="entry name" value="Tscrpt_reg_Rrf2"/>
</dbReference>
<dbReference type="InterPro" id="IPR036390">
    <property type="entry name" value="WH_DNA-bd_sf"/>
</dbReference>
<proteinExistence type="predicted"/>
<reference evidence="2" key="1">
    <citation type="journal article" date="2019" name="Int. J. Syst. Evol. Microbiol.">
        <title>The Global Catalogue of Microorganisms (GCM) 10K type strain sequencing project: providing services to taxonomists for standard genome sequencing and annotation.</title>
        <authorList>
            <consortium name="The Broad Institute Genomics Platform"/>
            <consortium name="The Broad Institute Genome Sequencing Center for Infectious Disease"/>
            <person name="Wu L."/>
            <person name="Ma J."/>
        </authorList>
    </citation>
    <scope>NUCLEOTIDE SEQUENCE [LARGE SCALE GENOMIC DNA]</scope>
    <source>
        <strain evidence="2">CGMCC 4.1641</strain>
    </source>
</reference>
<evidence type="ECO:0000313" key="1">
    <source>
        <dbReference type="EMBL" id="MFC4306795.1"/>
    </source>
</evidence>
<dbReference type="EMBL" id="JBHSED010000065">
    <property type="protein sequence ID" value="MFC4306795.1"/>
    <property type="molecule type" value="Genomic_DNA"/>
</dbReference>
<dbReference type="Gene3D" id="1.10.10.10">
    <property type="entry name" value="Winged helix-like DNA-binding domain superfamily/Winged helix DNA-binding domain"/>
    <property type="match status" value="1"/>
</dbReference>
<dbReference type="InterPro" id="IPR036388">
    <property type="entry name" value="WH-like_DNA-bd_sf"/>
</dbReference>
<organism evidence="1 2">
    <name type="scientific">Cohnella boryungensis</name>
    <dbReference type="NCBI Taxonomy" id="768479"/>
    <lineage>
        <taxon>Bacteria</taxon>
        <taxon>Bacillati</taxon>
        <taxon>Bacillota</taxon>
        <taxon>Bacilli</taxon>
        <taxon>Bacillales</taxon>
        <taxon>Paenibacillaceae</taxon>
        <taxon>Cohnella</taxon>
    </lineage>
</organism>
<evidence type="ECO:0000313" key="2">
    <source>
        <dbReference type="Proteomes" id="UP001595755"/>
    </source>
</evidence>
<comment type="caution">
    <text evidence="1">The sequence shown here is derived from an EMBL/GenBank/DDBJ whole genome shotgun (WGS) entry which is preliminary data.</text>
</comment>
<keyword evidence="2" id="KW-1185">Reference proteome</keyword>
<gene>
    <name evidence="1" type="ORF">ACFO1S_25575</name>
</gene>